<dbReference type="Pfam" id="PF13411">
    <property type="entry name" value="MerR_1"/>
    <property type="match status" value="1"/>
</dbReference>
<dbReference type="OrthoDB" id="5296483at2"/>
<reference evidence="8" key="1">
    <citation type="submission" date="2016-10" db="EMBL/GenBank/DDBJ databases">
        <authorList>
            <person name="Varghese N."/>
        </authorList>
    </citation>
    <scope>NUCLEOTIDE SEQUENCE [LARGE SCALE GENOMIC DNA]</scope>
    <source>
        <strain evidence="8">DSM 21843</strain>
    </source>
</reference>
<evidence type="ECO:0000256" key="5">
    <source>
        <dbReference type="SAM" id="Coils"/>
    </source>
</evidence>
<dbReference type="AlphaFoldDB" id="A0A172RVW1"/>
<keyword evidence="8" id="KW-1185">Reference proteome</keyword>
<evidence type="ECO:0000256" key="1">
    <source>
        <dbReference type="ARBA" id="ARBA00022491"/>
    </source>
</evidence>
<protein>
    <submittedName>
        <fullName evidence="7">DNA-binding transcriptional regulator, MerR family</fullName>
    </submittedName>
</protein>
<gene>
    <name evidence="7" type="ORF">SAMN02910314_00247</name>
</gene>
<dbReference type="GO" id="GO:0003677">
    <property type="term" value="F:DNA binding"/>
    <property type="evidence" value="ECO:0007669"/>
    <property type="project" value="UniProtKB-KW"/>
</dbReference>
<dbReference type="InterPro" id="IPR000551">
    <property type="entry name" value="MerR-type_HTH_dom"/>
</dbReference>
<dbReference type="Proteomes" id="UP000182975">
    <property type="component" value="Unassembled WGS sequence"/>
</dbReference>
<keyword evidence="1" id="KW-0678">Repressor</keyword>
<proteinExistence type="predicted"/>
<dbReference type="CDD" id="cd00592">
    <property type="entry name" value="HTH_MerR-like"/>
    <property type="match status" value="1"/>
</dbReference>
<evidence type="ECO:0000256" key="2">
    <source>
        <dbReference type="ARBA" id="ARBA00023015"/>
    </source>
</evidence>
<organism evidence="7 8">
    <name type="scientific">Denitrobacterium detoxificans</name>
    <dbReference type="NCBI Taxonomy" id="79604"/>
    <lineage>
        <taxon>Bacteria</taxon>
        <taxon>Bacillati</taxon>
        <taxon>Actinomycetota</taxon>
        <taxon>Coriobacteriia</taxon>
        <taxon>Eggerthellales</taxon>
        <taxon>Eggerthellaceae</taxon>
        <taxon>Denitrobacterium</taxon>
    </lineage>
</organism>
<keyword evidence="2" id="KW-0805">Transcription regulation</keyword>
<dbReference type="RefSeq" id="WP_066659931.1">
    <property type="nucleotide sequence ID" value="NZ_CP011402.1"/>
</dbReference>
<accession>A0A172RVW1</accession>
<evidence type="ECO:0000256" key="4">
    <source>
        <dbReference type="ARBA" id="ARBA00023163"/>
    </source>
</evidence>
<dbReference type="Gene3D" id="1.10.1660.10">
    <property type="match status" value="1"/>
</dbReference>
<dbReference type="EMBL" id="FOEC01000001">
    <property type="protein sequence ID" value="SEO43589.1"/>
    <property type="molecule type" value="Genomic_DNA"/>
</dbReference>
<evidence type="ECO:0000313" key="8">
    <source>
        <dbReference type="Proteomes" id="UP000182975"/>
    </source>
</evidence>
<evidence type="ECO:0000256" key="3">
    <source>
        <dbReference type="ARBA" id="ARBA00023125"/>
    </source>
</evidence>
<feature type="domain" description="HTH merR-type" evidence="6">
    <location>
        <begin position="1"/>
        <end position="68"/>
    </location>
</feature>
<keyword evidence="5" id="KW-0175">Coiled coil</keyword>
<sequence length="266" mass="30468">MHIKEFSAMTGLSQSSIRFYEKRGLLQSPREDNGYRDFSPEDAFRMNAFRKLLSYNFSIDEAINYIDSPQATDAFLTSLASRKDNIEEQIEILKRRVDTITNALGYIEQREGDNVFSLTNAPDCLYIQASVKRDFSVSMKRQETIAEFYGLLGASQCMRIIKSNLVESEAHTVIPNYIIGVRQTDAHLLSRNARQHARLLPLGPCVYWRREITRSEGTKGSSYEPLRRYLREHNLKIAGDILTAPQFLNLDGKGTDVENIYVPIEE</sequence>
<dbReference type="GO" id="GO:0003700">
    <property type="term" value="F:DNA-binding transcription factor activity"/>
    <property type="evidence" value="ECO:0007669"/>
    <property type="project" value="InterPro"/>
</dbReference>
<feature type="coiled-coil region" evidence="5">
    <location>
        <begin position="76"/>
        <end position="103"/>
    </location>
</feature>
<dbReference type="InterPro" id="IPR009061">
    <property type="entry name" value="DNA-bd_dom_put_sf"/>
</dbReference>
<dbReference type="KEGG" id="ddt:AAY81_00255"/>
<evidence type="ECO:0000313" key="7">
    <source>
        <dbReference type="EMBL" id="SEO43589.1"/>
    </source>
</evidence>
<dbReference type="STRING" id="79604.AAY81_00255"/>
<dbReference type="InterPro" id="IPR047057">
    <property type="entry name" value="MerR_fam"/>
</dbReference>
<dbReference type="PANTHER" id="PTHR30204">
    <property type="entry name" value="REDOX-CYCLING DRUG-SENSING TRANSCRIPTIONAL ACTIVATOR SOXR"/>
    <property type="match status" value="1"/>
</dbReference>
<dbReference type="PROSITE" id="PS50937">
    <property type="entry name" value="HTH_MERR_2"/>
    <property type="match status" value="1"/>
</dbReference>
<dbReference type="SMART" id="SM00422">
    <property type="entry name" value="HTH_MERR"/>
    <property type="match status" value="1"/>
</dbReference>
<dbReference type="SUPFAM" id="SSF46955">
    <property type="entry name" value="Putative DNA-binding domain"/>
    <property type="match status" value="1"/>
</dbReference>
<keyword evidence="4" id="KW-0804">Transcription</keyword>
<dbReference type="PANTHER" id="PTHR30204:SF69">
    <property type="entry name" value="MERR-FAMILY TRANSCRIPTIONAL REGULATOR"/>
    <property type="match status" value="1"/>
</dbReference>
<keyword evidence="3 7" id="KW-0238">DNA-binding</keyword>
<evidence type="ECO:0000259" key="6">
    <source>
        <dbReference type="PROSITE" id="PS50937"/>
    </source>
</evidence>
<name>A0A172RVW1_9ACTN</name>